<sequence length="123" mass="14958">MIRLTNQEAAFCNRNMRKIWSEKVYLASVKPRKRRFIVREVPHSMNFAKAYLRIFPPLFNLRFGFDFRPKEKFHSSRRSKPVFSSPEIRHSGGFLTWNVMRRESRIYLEVGKFFKMEHEIELE</sequence>
<protein>
    <submittedName>
        <fullName evidence="1">Uncharacterized protein</fullName>
    </submittedName>
</protein>
<dbReference type="Proteomes" id="UP000887013">
    <property type="component" value="Unassembled WGS sequence"/>
</dbReference>
<dbReference type="EMBL" id="BMAW01071072">
    <property type="protein sequence ID" value="GFT76377.1"/>
    <property type="molecule type" value="Genomic_DNA"/>
</dbReference>
<evidence type="ECO:0000313" key="2">
    <source>
        <dbReference type="Proteomes" id="UP000887013"/>
    </source>
</evidence>
<keyword evidence="2" id="KW-1185">Reference proteome</keyword>
<dbReference type="AlphaFoldDB" id="A0A8X6PNH2"/>
<proteinExistence type="predicted"/>
<evidence type="ECO:0000313" key="1">
    <source>
        <dbReference type="EMBL" id="GFT76377.1"/>
    </source>
</evidence>
<reference evidence="1" key="1">
    <citation type="submission" date="2020-08" db="EMBL/GenBank/DDBJ databases">
        <title>Multicomponent nature underlies the extraordinary mechanical properties of spider dragline silk.</title>
        <authorList>
            <person name="Kono N."/>
            <person name="Nakamura H."/>
            <person name="Mori M."/>
            <person name="Yoshida Y."/>
            <person name="Ohtoshi R."/>
            <person name="Malay A.D."/>
            <person name="Moran D.A.P."/>
            <person name="Tomita M."/>
            <person name="Numata K."/>
            <person name="Arakawa K."/>
        </authorList>
    </citation>
    <scope>NUCLEOTIDE SEQUENCE</scope>
</reference>
<comment type="caution">
    <text evidence="1">The sequence shown here is derived from an EMBL/GenBank/DDBJ whole genome shotgun (WGS) entry which is preliminary data.</text>
</comment>
<name>A0A8X6PNH2_NEPPI</name>
<accession>A0A8X6PNH2</accession>
<gene>
    <name evidence="1" type="ORF">NPIL_465751</name>
</gene>
<organism evidence="1 2">
    <name type="scientific">Nephila pilipes</name>
    <name type="common">Giant wood spider</name>
    <name type="synonym">Nephila maculata</name>
    <dbReference type="NCBI Taxonomy" id="299642"/>
    <lineage>
        <taxon>Eukaryota</taxon>
        <taxon>Metazoa</taxon>
        <taxon>Ecdysozoa</taxon>
        <taxon>Arthropoda</taxon>
        <taxon>Chelicerata</taxon>
        <taxon>Arachnida</taxon>
        <taxon>Araneae</taxon>
        <taxon>Araneomorphae</taxon>
        <taxon>Entelegynae</taxon>
        <taxon>Araneoidea</taxon>
        <taxon>Nephilidae</taxon>
        <taxon>Nephila</taxon>
    </lineage>
</organism>